<comment type="subcellular location">
    <subcellularLocation>
        <location evidence="9">Endoplasmic reticulum</location>
    </subcellularLocation>
</comment>
<feature type="active site" description="Proton donor" evidence="7">
    <location>
        <position position="584"/>
    </location>
</feature>
<dbReference type="Pfam" id="PF00190">
    <property type="entry name" value="Cupin_1"/>
    <property type="match status" value="2"/>
</dbReference>
<keyword evidence="13" id="KW-1185">Reference proteome</keyword>
<dbReference type="InterPro" id="IPR007235">
    <property type="entry name" value="Glyco_trans_28_C"/>
</dbReference>
<keyword evidence="9" id="KW-0328">Glycosyltransferase</keyword>
<dbReference type="PANTHER" id="PTHR47043:SF1">
    <property type="entry name" value="UDP-N-ACETYLGLUCOSAMINE TRANSFERASE SUBUNIT ALG13"/>
    <property type="match status" value="1"/>
</dbReference>
<keyword evidence="9" id="KW-0808">Transferase</keyword>
<dbReference type="SMART" id="SM00835">
    <property type="entry name" value="Cupin_1"/>
    <property type="match status" value="2"/>
</dbReference>
<feature type="binding site" evidence="8">
    <location>
        <position position="349"/>
    </location>
    <ligand>
        <name>Mn(2+)</name>
        <dbReference type="ChEBI" id="CHEBI:29035"/>
        <label>1</label>
    </ligand>
</feature>
<protein>
    <recommendedName>
        <fullName evidence="3 9">UDP-N-acetylglucosamine transferase subunit ALG13</fullName>
        <ecNumber evidence="2 9">2.4.1.141</ecNumber>
    </recommendedName>
    <alternativeName>
        <fullName evidence="5 9">Asparagine-linked glycosylation protein 13</fullName>
    </alternativeName>
</protein>
<feature type="domain" description="Cupin type-1" evidence="11">
    <location>
        <begin position="298"/>
        <end position="440"/>
    </location>
</feature>
<evidence type="ECO:0000256" key="2">
    <source>
        <dbReference type="ARBA" id="ARBA00012614"/>
    </source>
</evidence>
<evidence type="ECO:0000256" key="6">
    <source>
        <dbReference type="ARBA" id="ARBA00048184"/>
    </source>
</evidence>
<feature type="binding site" evidence="8">
    <location>
        <position position="388"/>
    </location>
    <ligand>
        <name>Mn(2+)</name>
        <dbReference type="ChEBI" id="CHEBI:29035"/>
        <label>1</label>
    </ligand>
</feature>
<dbReference type="InterPro" id="IPR017774">
    <property type="entry name" value="Bicupin_oxalate_deCO2ase/Oxase"/>
</dbReference>
<feature type="binding site" evidence="8">
    <location>
        <position position="524"/>
    </location>
    <ligand>
        <name>Mn(2+)</name>
        <dbReference type="ChEBI" id="CHEBI:29035"/>
        <label>2</label>
    </ligand>
</feature>
<evidence type="ECO:0000256" key="3">
    <source>
        <dbReference type="ARBA" id="ARBA00017468"/>
    </source>
</evidence>
<dbReference type="Proteomes" id="UP000572817">
    <property type="component" value="Unassembled WGS sequence"/>
</dbReference>
<gene>
    <name evidence="9" type="primary">ALG13</name>
    <name evidence="12" type="ORF">GTA08_BOTSDO08801</name>
</gene>
<dbReference type="GO" id="GO:0006488">
    <property type="term" value="P:dolichol-linked oligosaccharide biosynthetic process"/>
    <property type="evidence" value="ECO:0007669"/>
    <property type="project" value="TreeGrafter"/>
</dbReference>
<accession>A0A8H4ILX1</accession>
<evidence type="ECO:0000256" key="5">
    <source>
        <dbReference type="ARBA" id="ARBA00032061"/>
    </source>
</evidence>
<dbReference type="Gene3D" id="2.60.120.10">
    <property type="entry name" value="Jelly Rolls"/>
    <property type="match status" value="2"/>
</dbReference>
<evidence type="ECO:0000313" key="12">
    <source>
        <dbReference type="EMBL" id="KAF4303495.1"/>
    </source>
</evidence>
<feature type="binding site" evidence="8">
    <location>
        <position position="531"/>
    </location>
    <ligand>
        <name>Mn(2+)</name>
        <dbReference type="ChEBI" id="CHEBI:29035"/>
        <label>2</label>
    </ligand>
</feature>
<dbReference type="GO" id="GO:0004577">
    <property type="term" value="F:N-acetylglucosaminyldiphosphodolichol N-acetylglucosaminyltransferase activity"/>
    <property type="evidence" value="ECO:0007669"/>
    <property type="project" value="UniProtKB-EC"/>
</dbReference>
<dbReference type="GO" id="GO:0033609">
    <property type="term" value="P:oxalate metabolic process"/>
    <property type="evidence" value="ECO:0007669"/>
    <property type="project" value="InterPro"/>
</dbReference>
<comment type="subunit">
    <text evidence="1 9">Heterodimer with ALG14 to form a functional enzyme.</text>
</comment>
<dbReference type="SUPFAM" id="SSF51182">
    <property type="entry name" value="RmlC-like cupins"/>
    <property type="match status" value="1"/>
</dbReference>
<evidence type="ECO:0000256" key="1">
    <source>
        <dbReference type="ARBA" id="ARBA00011198"/>
    </source>
</evidence>
<feature type="binding site" evidence="8">
    <location>
        <position position="570"/>
    </location>
    <ligand>
        <name>Mn(2+)</name>
        <dbReference type="ChEBI" id="CHEBI:29035"/>
        <label>2</label>
    </ligand>
</feature>
<comment type="similarity">
    <text evidence="9">Belongs to the glycosyltransferase 28 family.</text>
</comment>
<comment type="catalytic activity">
    <reaction evidence="6">
        <text>an N-acetyl-alpha-D-glucosaminyl-diphospho-di-trans,poly-cis-dolichol + UDP-N-acetyl-alpha-D-glucosamine = an N,N'-diacetylchitobiosyl-diphospho-di-trans,poly-cis-dolichol + UDP + H(+)</text>
        <dbReference type="Rhea" id="RHEA:23380"/>
        <dbReference type="Rhea" id="RHEA-COMP:19507"/>
        <dbReference type="Rhea" id="RHEA-COMP:19510"/>
        <dbReference type="ChEBI" id="CHEBI:15378"/>
        <dbReference type="ChEBI" id="CHEBI:57269"/>
        <dbReference type="ChEBI" id="CHEBI:57705"/>
        <dbReference type="ChEBI" id="CHEBI:58223"/>
        <dbReference type="ChEBI" id="CHEBI:58427"/>
        <dbReference type="EC" id="2.4.1.141"/>
    </reaction>
</comment>
<evidence type="ECO:0000313" key="13">
    <source>
        <dbReference type="Proteomes" id="UP000572817"/>
    </source>
</evidence>
<feature type="region of interest" description="Disordered" evidence="10">
    <location>
        <begin position="249"/>
        <end position="273"/>
    </location>
</feature>
<comment type="caution">
    <text evidence="12">The sequence shown here is derived from an EMBL/GenBank/DDBJ whole genome shotgun (WGS) entry which is preliminary data.</text>
</comment>
<feature type="binding site" evidence="8">
    <location>
        <position position="343"/>
    </location>
    <ligand>
        <name>Mn(2+)</name>
        <dbReference type="ChEBI" id="CHEBI:29035"/>
        <label>1</label>
    </ligand>
</feature>
<keyword evidence="8" id="KW-0479">Metal-binding</keyword>
<dbReference type="PANTHER" id="PTHR47043">
    <property type="entry name" value="UDP-N-ACETYLGLUCOSAMINE TRANSFERASE SUBUNIT ALG13"/>
    <property type="match status" value="1"/>
</dbReference>
<dbReference type="Gene3D" id="3.40.50.2000">
    <property type="entry name" value="Glycogen Phosphorylase B"/>
    <property type="match status" value="1"/>
</dbReference>
<dbReference type="SUPFAM" id="SSF53756">
    <property type="entry name" value="UDP-Glycosyltransferase/glycogen phosphorylase"/>
    <property type="match status" value="1"/>
</dbReference>
<dbReference type="InterPro" id="IPR052474">
    <property type="entry name" value="UDP-GlcNAc_transferase"/>
</dbReference>
<dbReference type="EMBL" id="WWBZ02000062">
    <property type="protein sequence ID" value="KAF4303495.1"/>
    <property type="molecule type" value="Genomic_DNA"/>
</dbReference>
<feature type="binding site" evidence="8">
    <location>
        <position position="526"/>
    </location>
    <ligand>
        <name>Mn(2+)</name>
        <dbReference type="ChEBI" id="CHEBI:29035"/>
        <label>2</label>
    </ligand>
</feature>
<evidence type="ECO:0000256" key="10">
    <source>
        <dbReference type="SAM" id="MobiDB-lite"/>
    </source>
</evidence>
<dbReference type="InterPro" id="IPR011051">
    <property type="entry name" value="RmlC_Cupin_sf"/>
</dbReference>
<comment type="cofactor">
    <cofactor evidence="8">
        <name>Mn(2+)</name>
        <dbReference type="ChEBI" id="CHEBI:29035"/>
    </cofactor>
    <text evidence="8">Binds 2 manganese ions per subunit.</text>
</comment>
<dbReference type="Pfam" id="PF04101">
    <property type="entry name" value="Glyco_tran_28_C"/>
    <property type="match status" value="1"/>
</dbReference>
<dbReference type="OrthoDB" id="10263073at2759"/>
<organism evidence="12 13">
    <name type="scientific">Botryosphaeria dothidea</name>
    <dbReference type="NCBI Taxonomy" id="55169"/>
    <lineage>
        <taxon>Eukaryota</taxon>
        <taxon>Fungi</taxon>
        <taxon>Dikarya</taxon>
        <taxon>Ascomycota</taxon>
        <taxon>Pezizomycotina</taxon>
        <taxon>Dothideomycetes</taxon>
        <taxon>Dothideomycetes incertae sedis</taxon>
        <taxon>Botryosphaeriales</taxon>
        <taxon>Botryosphaeriaceae</taxon>
        <taxon>Botryosphaeria</taxon>
    </lineage>
</organism>
<sequence>MSTETQQRKKVCFVTIGATATFDDLVRACTLPDFLRALHQEGYTDLLVQYGKNRALWKEVVEDKEALNQYGVEVSGFSFRDNGIAAQMQLAKGDPKDGSMEGVIVSHAGSGSILDALRLNVPLIVVPNPTLLDNHQLELAEILEQQGYVIHGKLDNLATCIPQAEELRQRQRNWPPINSGAHRKAAGLQGHRCLHLSRDLTLVQAVAVRQDPDATEPDPQSTEIPPEDFELGPGQSLDPDLGVYIDLSTVKNPQPIRGGTQDPTDPGPRTEAYDRLNPDLFAPPGTDSGDVPNAKWPLGLSHNRHGLKSAGWARQQNVNQLPIATAMAGVDMRLEPHAYRELHWHKQSEWSLILNGSVRIAAMDQNGQSFVDDLQAGDVWFFPAGIPHSIQALDGGVEFLLVFDDGSFSEDGTFLVSELFERNPKQILAKNFRTDVDVFKNLPDGQLYIFPGTPAPANISEQNVTGPAGSIPPAQAYSYHLSQQEPYRVPGGTVKIIDPETFPIAKNFAAAIFEIEPGAMRELHWHTDSDEWTYFLAGQGRITVFDAPEASRTFDFSAGDVGYIPVPNSHFVENTGTETLVYLEVLQAGVYNDISVAQWLGLTPGQVVKDHLGVDDAFVARLPKTKQFILPGDKNLTQTNYSDEQL</sequence>
<proteinExistence type="inferred from homology"/>
<evidence type="ECO:0000259" key="11">
    <source>
        <dbReference type="SMART" id="SM00835"/>
    </source>
</evidence>
<dbReference type="NCBIfam" id="TIGR03404">
    <property type="entry name" value="bicupin_oxalic"/>
    <property type="match status" value="1"/>
</dbReference>
<name>A0A8H4ILX1_9PEZI</name>
<feature type="domain" description="Cupin type-1" evidence="11">
    <location>
        <begin position="479"/>
        <end position="620"/>
    </location>
</feature>
<feature type="binding site" evidence="8">
    <location>
        <position position="345"/>
    </location>
    <ligand>
        <name>Mn(2+)</name>
        <dbReference type="ChEBI" id="CHEBI:29035"/>
        <label>1</label>
    </ligand>
</feature>
<keyword evidence="8" id="KW-0464">Manganese</keyword>
<dbReference type="InterPro" id="IPR014710">
    <property type="entry name" value="RmlC-like_jellyroll"/>
</dbReference>
<dbReference type="GO" id="GO:0046872">
    <property type="term" value="F:metal ion binding"/>
    <property type="evidence" value="ECO:0007669"/>
    <property type="project" value="UniProtKB-KW"/>
</dbReference>
<reference evidence="12" key="1">
    <citation type="submission" date="2020-04" db="EMBL/GenBank/DDBJ databases">
        <title>Genome Assembly and Annotation of Botryosphaeria dothidea sdau 11-99, a Latent Pathogen of Apple Fruit Ring Rot in China.</title>
        <authorList>
            <person name="Yu C."/>
            <person name="Diao Y."/>
            <person name="Lu Q."/>
            <person name="Zhao J."/>
            <person name="Cui S."/>
            <person name="Peng C."/>
            <person name="He B."/>
            <person name="Liu H."/>
        </authorList>
    </citation>
    <scope>NUCLEOTIDE SEQUENCE [LARGE SCALE GENOMIC DNA]</scope>
    <source>
        <strain evidence="12">Sdau11-99</strain>
    </source>
</reference>
<feature type="region of interest" description="Disordered" evidence="10">
    <location>
        <begin position="211"/>
        <end position="236"/>
    </location>
</feature>
<evidence type="ECO:0000256" key="9">
    <source>
        <dbReference type="RuleBase" id="RU362128"/>
    </source>
</evidence>
<evidence type="ECO:0000256" key="7">
    <source>
        <dbReference type="PIRSR" id="PIRSR617774-1"/>
    </source>
</evidence>
<keyword evidence="9" id="KW-0256">Endoplasmic reticulum</keyword>
<dbReference type="GO" id="GO:0043541">
    <property type="term" value="C:UDP-N-acetylglucosamine transferase complex"/>
    <property type="evidence" value="ECO:0007669"/>
    <property type="project" value="TreeGrafter"/>
</dbReference>
<dbReference type="EC" id="2.4.1.141" evidence="2 9"/>
<dbReference type="AlphaFoldDB" id="A0A8H4ILX1"/>
<evidence type="ECO:0000256" key="8">
    <source>
        <dbReference type="PIRSR" id="PIRSR617774-2"/>
    </source>
</evidence>
<dbReference type="InterPro" id="IPR006045">
    <property type="entry name" value="Cupin_1"/>
</dbReference>
<comment type="function">
    <text evidence="4 9">Involved in protein N-glycosylation. Essential for the second step of the dolichol-linked oligosaccharide pathway.</text>
</comment>
<dbReference type="CDD" id="cd20305">
    <property type="entry name" value="cupin_OxDC_C"/>
    <property type="match status" value="1"/>
</dbReference>
<dbReference type="CDD" id="cd20304">
    <property type="entry name" value="cupin_OxDC_N"/>
    <property type="match status" value="1"/>
</dbReference>
<evidence type="ECO:0000256" key="4">
    <source>
        <dbReference type="ARBA" id="ARBA00024804"/>
    </source>
</evidence>